<sequence length="67" mass="8093">MEDSTMRPVSQENLLSEEVQRKQSEYQKCLESYKQMRAKFEENYLKCEYELASHAIIDYYIMLIGFL</sequence>
<dbReference type="EMBL" id="FZQP02002004">
    <property type="protein sequence ID" value="VVC94469.1"/>
    <property type="molecule type" value="Genomic_DNA"/>
</dbReference>
<dbReference type="Proteomes" id="UP000324832">
    <property type="component" value="Unassembled WGS sequence"/>
</dbReference>
<accession>A0A5E4QA46</accession>
<organism evidence="1 2">
    <name type="scientific">Leptidea sinapis</name>
    <dbReference type="NCBI Taxonomy" id="189913"/>
    <lineage>
        <taxon>Eukaryota</taxon>
        <taxon>Metazoa</taxon>
        <taxon>Ecdysozoa</taxon>
        <taxon>Arthropoda</taxon>
        <taxon>Hexapoda</taxon>
        <taxon>Insecta</taxon>
        <taxon>Pterygota</taxon>
        <taxon>Neoptera</taxon>
        <taxon>Endopterygota</taxon>
        <taxon>Lepidoptera</taxon>
        <taxon>Glossata</taxon>
        <taxon>Ditrysia</taxon>
        <taxon>Papilionoidea</taxon>
        <taxon>Pieridae</taxon>
        <taxon>Dismorphiinae</taxon>
        <taxon>Leptidea</taxon>
    </lineage>
</organism>
<dbReference type="AlphaFoldDB" id="A0A5E4QA46"/>
<name>A0A5E4QA46_9NEOP</name>
<gene>
    <name evidence="1" type="ORF">LSINAPIS_LOCUS6413</name>
</gene>
<protein>
    <submittedName>
        <fullName evidence="1">Uncharacterized protein</fullName>
    </submittedName>
</protein>
<keyword evidence="2" id="KW-1185">Reference proteome</keyword>
<reference evidence="1 2" key="1">
    <citation type="submission" date="2017-07" db="EMBL/GenBank/DDBJ databases">
        <authorList>
            <person name="Talla V."/>
            <person name="Backstrom N."/>
        </authorList>
    </citation>
    <scope>NUCLEOTIDE SEQUENCE [LARGE SCALE GENOMIC DNA]</scope>
</reference>
<evidence type="ECO:0000313" key="1">
    <source>
        <dbReference type="EMBL" id="VVC94469.1"/>
    </source>
</evidence>
<evidence type="ECO:0000313" key="2">
    <source>
        <dbReference type="Proteomes" id="UP000324832"/>
    </source>
</evidence>
<proteinExistence type="predicted"/>